<dbReference type="OMA" id="TLWKNNM"/>
<dbReference type="InterPro" id="IPR059141">
    <property type="entry name" value="Beta-prop_Nup120_160"/>
</dbReference>
<gene>
    <name evidence="8" type="ORF">PCON_12707</name>
</gene>
<sequence>MSDRTACHLFKQTRVNLDWTEKNHSSAIDIQLPPHPSRARSSLKKRGKQPDHPDTEEKFKLAHHATTASIHYRPADRFPRCIMWRVVEDSQVLSVSAVDFIKPEHHPELETTFRFVFPDQIQPGTVGFADSQSRDELVVYALTTEGVLYTLTLTPDFLQRNSFAKRGAQQSDYCTTFCPSSFMLHSPHFLLPISNDSVVIPLQDGNILKLDRNRGSTAESSDPSVASYRETTFSDTGYFGFLKNKMPWVGASTIQYGQTSVTHTTVVSAIVYDPPKDSAAKPLLFTVSVDHSLKVWSLEGDNLLRAMDLLNEPQSASMKMKTWLDPSPSHLLAIIDKPVEDTDHLFYLISFSSAATGKFKFWAATHYEGGYQEGEFKDLIDLYPEDTFNAMPPSGTAPWIISEFRVTPAHELGADWYDLWVLWKSDTNFQVQNVRFNISDAQGTWGDWTTATSDTIHIPARPTTFQESPEEVSEHWMKWIFYPGRFPDTVLESALRIYENNFLVPGGLTAKTETIQTKVSRIIGAAVQVVKTQSGEIDYGRYRNETDLQWDRFSRLCTELDKQRREALSLVSDPMSGFVWTVNVDGITALRECTETEVIRHNYIGNRGALETLSRRTDKRLGAGLEGQDLSDAMVLVSAAVELSECLDEPVLEKCIHRLQDLVVNDPMHSVGDTMWLFYEKCLEQEVPQETHEKLESLFALMDDPVKAFNSLTASLFNQPYTHTGSARLTSFGAKVLVGGTQEVIHVNYELLSQLVLLLIYIAHSESDTQQFRRVTTPEELYINLLRHFREYELLAWMSRTSAHSSGSDQDEIAASLSDLHVSGESDNTKQGVRTSVLQLVLPSNFGPARTSLSLSVCIRKFMASLDLLDATGNGVTGVASALIHANAAAPAKEFAKFLPTTHWGTYMKARTELQAGLFPQAAQDFNRAAYGMAFSPPTNDNMSPLFPHDSGAIGVGLSNYHLHVATLFDGQSPEHVVDACNLALLSTDHTTPPQLMSDILVRYFKAALQVGLYDEAYMALSRYSDEGLRHAGIRDLVTVMVEKEEGERLCGYSWVGMGEEMESALEYRAAQVVDVRRAPAYHSVLAAWRLGRGDYRGAAYTLHAHLRLLRNAHISMSDPNSRTVADAYLALINVLSCVREDQAWILSDTRVDASTEDRGAKRTKMDGERSTHQRQVLTLQDIKLEYQAEIERVGLLLNGRIFL</sequence>
<dbReference type="Pfam" id="PF11715">
    <property type="entry name" value="Beta-prop_Nup120_160"/>
    <property type="match status" value="1"/>
</dbReference>
<evidence type="ECO:0000313" key="9">
    <source>
        <dbReference type="Proteomes" id="UP000018144"/>
    </source>
</evidence>
<protein>
    <submittedName>
        <fullName evidence="8">Similar to Nucleoporin nup120 acc. no. O43044</fullName>
    </submittedName>
</protein>
<evidence type="ECO:0000256" key="1">
    <source>
        <dbReference type="ARBA" id="ARBA00004123"/>
    </source>
</evidence>
<evidence type="ECO:0000259" key="7">
    <source>
        <dbReference type="Pfam" id="PF23300"/>
    </source>
</evidence>
<dbReference type="GO" id="GO:0005643">
    <property type="term" value="C:nuclear pore"/>
    <property type="evidence" value="ECO:0007669"/>
    <property type="project" value="UniProtKB-ARBA"/>
</dbReference>
<dbReference type="STRING" id="1076935.U4L6S3"/>
<dbReference type="PANTHER" id="PTHR21286:SF0">
    <property type="entry name" value="NUCLEAR PORE COMPLEX PROTEIN NUP160"/>
    <property type="match status" value="1"/>
</dbReference>
<evidence type="ECO:0000256" key="3">
    <source>
        <dbReference type="ARBA" id="ARBA00023242"/>
    </source>
</evidence>
<dbReference type="GO" id="GO:0017056">
    <property type="term" value="F:structural constituent of nuclear pore"/>
    <property type="evidence" value="ECO:0007669"/>
    <property type="project" value="TreeGrafter"/>
</dbReference>
<feature type="domain" description="Nucleoporin Nup120/160 beta-propeller" evidence="5">
    <location>
        <begin position="80"/>
        <end position="597"/>
    </location>
</feature>
<evidence type="ECO:0000256" key="2">
    <source>
        <dbReference type="ARBA" id="ARBA00022448"/>
    </source>
</evidence>
<feature type="region of interest" description="Disordered" evidence="4">
    <location>
        <begin position="28"/>
        <end position="55"/>
    </location>
</feature>
<dbReference type="Proteomes" id="UP000018144">
    <property type="component" value="Unassembled WGS sequence"/>
</dbReference>
<keyword evidence="3" id="KW-0539">Nucleus</keyword>
<dbReference type="OrthoDB" id="67716at2759"/>
<evidence type="ECO:0000259" key="6">
    <source>
        <dbReference type="Pfam" id="PF21486"/>
    </source>
</evidence>
<dbReference type="EMBL" id="HF935778">
    <property type="protein sequence ID" value="CCX13114.1"/>
    <property type="molecule type" value="Genomic_DNA"/>
</dbReference>
<evidence type="ECO:0000259" key="5">
    <source>
        <dbReference type="Pfam" id="PF11715"/>
    </source>
</evidence>
<organism evidence="8 9">
    <name type="scientific">Pyronema omphalodes (strain CBS 100304)</name>
    <name type="common">Pyronema confluens</name>
    <dbReference type="NCBI Taxonomy" id="1076935"/>
    <lineage>
        <taxon>Eukaryota</taxon>
        <taxon>Fungi</taxon>
        <taxon>Dikarya</taxon>
        <taxon>Ascomycota</taxon>
        <taxon>Pezizomycotina</taxon>
        <taxon>Pezizomycetes</taxon>
        <taxon>Pezizales</taxon>
        <taxon>Pyronemataceae</taxon>
        <taxon>Pyronema</taxon>
    </lineage>
</organism>
<dbReference type="InterPro" id="IPR021717">
    <property type="entry name" value="Nucleoporin_Nup160"/>
</dbReference>
<dbReference type="InterPro" id="IPR056548">
    <property type="entry name" value="HEAT_Nup120"/>
</dbReference>
<dbReference type="Pfam" id="PF21486">
    <property type="entry name" value="NUP120_helical"/>
    <property type="match status" value="1"/>
</dbReference>
<feature type="domain" description="Nucleoporin nup120-like HEAT repeat" evidence="7">
    <location>
        <begin position="879"/>
        <end position="1043"/>
    </location>
</feature>
<keyword evidence="9" id="KW-1185">Reference proteome</keyword>
<keyword evidence="2" id="KW-0813">Transport</keyword>
<feature type="compositionally biased region" description="Basic residues" evidence="4">
    <location>
        <begin position="37"/>
        <end position="47"/>
    </location>
</feature>
<dbReference type="eggNOG" id="ENOG502QQWQ">
    <property type="taxonomic scope" value="Eukaryota"/>
</dbReference>
<dbReference type="PANTHER" id="PTHR21286">
    <property type="entry name" value="NUCLEAR PORE COMPLEX PROTEIN NUP160"/>
    <property type="match status" value="1"/>
</dbReference>
<dbReference type="AlphaFoldDB" id="U4L6S3"/>
<accession>U4L6S3</accession>
<name>U4L6S3_PYROM</name>
<evidence type="ECO:0000313" key="8">
    <source>
        <dbReference type="EMBL" id="CCX13114.1"/>
    </source>
</evidence>
<feature type="domain" description="Nucleoporin Nup120 helical" evidence="6">
    <location>
        <begin position="659"/>
        <end position="785"/>
    </location>
</feature>
<proteinExistence type="predicted"/>
<dbReference type="Pfam" id="PF23300">
    <property type="entry name" value="HEAT_Nup120"/>
    <property type="match status" value="1"/>
</dbReference>
<evidence type="ECO:0000256" key="4">
    <source>
        <dbReference type="SAM" id="MobiDB-lite"/>
    </source>
</evidence>
<dbReference type="InterPro" id="IPR048884">
    <property type="entry name" value="Nup120_helical"/>
</dbReference>
<reference evidence="8 9" key="1">
    <citation type="journal article" date="2013" name="PLoS Genet.">
        <title>The genome and development-dependent transcriptomes of Pyronema confluens: a window into fungal evolution.</title>
        <authorList>
            <person name="Traeger S."/>
            <person name="Altegoer F."/>
            <person name="Freitag M."/>
            <person name="Gabaldon T."/>
            <person name="Kempken F."/>
            <person name="Kumar A."/>
            <person name="Marcet-Houben M."/>
            <person name="Poggeler S."/>
            <person name="Stajich J.E."/>
            <person name="Nowrousian M."/>
        </authorList>
    </citation>
    <scope>NUCLEOTIDE SEQUENCE [LARGE SCALE GENOMIC DNA]</scope>
    <source>
        <strain evidence="9">CBS 100304</strain>
        <tissue evidence="8">Vegetative mycelium</tissue>
    </source>
</reference>
<comment type="subcellular location">
    <subcellularLocation>
        <location evidence="1">Nucleus</location>
    </subcellularLocation>
</comment>